<dbReference type="PANTHER" id="PTHR38733:SF1">
    <property type="entry name" value="TYPE IV METHYL-DIRECTED RESTRICTION ENZYME ECOKMCRBC"/>
    <property type="match status" value="1"/>
</dbReference>
<sequence>MLKEREGISLTPDFLPLETLFEHQQVPLNRLLKGMVPEETLLAAIEELGIRLGNQDAFALHHHKGQLMLSVSQFVGVVDLPGVRLQILPKIHRSNGTSAAEREAKLSLLALMEYAYQLPLKPLGFTELLKDTSLDWFEVLSRIYATTLHYEYQQGSIRNYQSIEESTSHIKGKILLSESLKYPARRHQLTVQYELLSSDNLFNQTFRHVTHLLLGQCRTASTRQVLHELLDWMDADEVQAVPITLHQVQHLELSRLHDRFQMPWMLARLFLENQTLDLLSGDAKAFSFLFDMNRLFETFLTAFLTEHWTDICPEALQGTRVRAQGQEHRKHLAERAAIGAKGPYTQKIFALKPDVLFSTEKAVQLIMDLKYKPLSPRERKLGVQQADMYQMLAYAVRHGCPHILLMYPKNDSMDGDLRERFIIPTASKETTGDVSITVSSVDLSQYRSRRDTPRLIRELKDIFHFATHQGAP</sequence>
<accession>A0ABQ2CYZ5</accession>
<dbReference type="Pfam" id="PF10117">
    <property type="entry name" value="McrBC"/>
    <property type="match status" value="1"/>
</dbReference>
<evidence type="ECO:0000313" key="2">
    <source>
        <dbReference type="Proteomes" id="UP000632222"/>
    </source>
</evidence>
<dbReference type="RefSeq" id="WP_188999990.1">
    <property type="nucleotide sequence ID" value="NZ_BMOD01000002.1"/>
</dbReference>
<gene>
    <name evidence="1" type="ORF">GCM10008938_07110</name>
</gene>
<proteinExistence type="predicted"/>
<name>A0ABQ2CYZ5_9DEIO</name>
<dbReference type="InterPro" id="IPR019292">
    <property type="entry name" value="McrC"/>
</dbReference>
<evidence type="ECO:0008006" key="3">
    <source>
        <dbReference type="Google" id="ProtNLM"/>
    </source>
</evidence>
<reference evidence="2" key="1">
    <citation type="journal article" date="2019" name="Int. J. Syst. Evol. Microbiol.">
        <title>The Global Catalogue of Microorganisms (GCM) 10K type strain sequencing project: providing services to taxonomists for standard genome sequencing and annotation.</title>
        <authorList>
            <consortium name="The Broad Institute Genomics Platform"/>
            <consortium name="The Broad Institute Genome Sequencing Center for Infectious Disease"/>
            <person name="Wu L."/>
            <person name="Ma J."/>
        </authorList>
    </citation>
    <scope>NUCLEOTIDE SEQUENCE [LARGE SCALE GENOMIC DNA]</scope>
    <source>
        <strain evidence="2">JCM 14370</strain>
    </source>
</reference>
<evidence type="ECO:0000313" key="1">
    <source>
        <dbReference type="EMBL" id="GGJ23523.1"/>
    </source>
</evidence>
<dbReference type="PANTHER" id="PTHR38733">
    <property type="entry name" value="PROTEIN MCRC"/>
    <property type="match status" value="1"/>
</dbReference>
<protein>
    <recommendedName>
        <fullName evidence="3">Restriction endonuclease</fullName>
    </recommendedName>
</protein>
<organism evidence="1 2">
    <name type="scientific">Deinococcus roseus</name>
    <dbReference type="NCBI Taxonomy" id="392414"/>
    <lineage>
        <taxon>Bacteria</taxon>
        <taxon>Thermotogati</taxon>
        <taxon>Deinococcota</taxon>
        <taxon>Deinococci</taxon>
        <taxon>Deinococcales</taxon>
        <taxon>Deinococcaceae</taxon>
        <taxon>Deinococcus</taxon>
    </lineage>
</organism>
<dbReference type="Proteomes" id="UP000632222">
    <property type="component" value="Unassembled WGS sequence"/>
</dbReference>
<dbReference type="EMBL" id="BMOD01000002">
    <property type="protein sequence ID" value="GGJ23523.1"/>
    <property type="molecule type" value="Genomic_DNA"/>
</dbReference>
<comment type="caution">
    <text evidence="1">The sequence shown here is derived from an EMBL/GenBank/DDBJ whole genome shotgun (WGS) entry which is preliminary data.</text>
</comment>
<keyword evidence="2" id="KW-1185">Reference proteome</keyword>